<dbReference type="Proteomes" id="UP000092024">
    <property type="component" value="Unassembled WGS sequence"/>
</dbReference>
<dbReference type="PROSITE" id="PS51257">
    <property type="entry name" value="PROKAR_LIPOPROTEIN"/>
    <property type="match status" value="1"/>
</dbReference>
<gene>
    <name evidence="3" type="ORF">A7K91_13570</name>
</gene>
<evidence type="ECO:0000313" key="3">
    <source>
        <dbReference type="EMBL" id="OBR65609.1"/>
    </source>
</evidence>
<dbReference type="EMBL" id="LYPA01000054">
    <property type="protein sequence ID" value="OBR65609.1"/>
    <property type="molecule type" value="Genomic_DNA"/>
</dbReference>
<dbReference type="STRING" id="1844972.A7K91_13570"/>
<keyword evidence="2" id="KW-0732">Signal</keyword>
<evidence type="ECO:0000256" key="1">
    <source>
        <dbReference type="SAM" id="MobiDB-lite"/>
    </source>
</evidence>
<dbReference type="RefSeq" id="WP_068682857.1">
    <property type="nucleotide sequence ID" value="NZ_LYPA01000054.1"/>
</dbReference>
<evidence type="ECO:0000313" key="4">
    <source>
        <dbReference type="Proteomes" id="UP000092024"/>
    </source>
</evidence>
<evidence type="ECO:0008006" key="5">
    <source>
        <dbReference type="Google" id="ProtNLM"/>
    </source>
</evidence>
<dbReference type="OrthoDB" id="2619181at2"/>
<reference evidence="3 4" key="1">
    <citation type="submission" date="2016-05" db="EMBL/GenBank/DDBJ databases">
        <title>Paenibacillus oryzae. sp. nov., isolated from the rice root.</title>
        <authorList>
            <person name="Zhang J."/>
            <person name="Zhang X."/>
        </authorList>
    </citation>
    <scope>NUCLEOTIDE SEQUENCE [LARGE SCALE GENOMIC DNA]</scope>
    <source>
        <strain evidence="3 4">1DrF-4</strain>
    </source>
</reference>
<keyword evidence="4" id="KW-1185">Reference proteome</keyword>
<name>A0A1A5YJ36_9BACL</name>
<accession>A0A1A5YJ36</accession>
<feature type="chain" id="PRO_5008340370" description="DUF4440 domain-containing protein" evidence="2">
    <location>
        <begin position="25"/>
        <end position="181"/>
    </location>
</feature>
<evidence type="ECO:0000256" key="2">
    <source>
        <dbReference type="SAM" id="SignalP"/>
    </source>
</evidence>
<comment type="caution">
    <text evidence="3">The sequence shown here is derived from an EMBL/GenBank/DDBJ whole genome shotgun (WGS) entry which is preliminary data.</text>
</comment>
<dbReference type="AlphaFoldDB" id="A0A1A5YJ36"/>
<organism evidence="3 4">
    <name type="scientific">Paenibacillus oryzae</name>
    <dbReference type="NCBI Taxonomy" id="1844972"/>
    <lineage>
        <taxon>Bacteria</taxon>
        <taxon>Bacillati</taxon>
        <taxon>Bacillota</taxon>
        <taxon>Bacilli</taxon>
        <taxon>Bacillales</taxon>
        <taxon>Paenibacillaceae</taxon>
        <taxon>Paenibacillus</taxon>
    </lineage>
</organism>
<proteinExistence type="predicted"/>
<sequence>MVKAFALSLLLSSFIVLSACGVEAKPPIEAEPAASDHNPANDPAQSEEPKASSTSDPVNFKAKLNVDFTSVESELTEKELPALKVLKTNLNALVNHDHDAFKAGFVTEKLAEDLDFYYGDNFQYSFTELELFERHTYIENQVHFTITGEKLNTDTNEIQAEKLMYAIRQNEQGVWAIYNLD</sequence>
<feature type="region of interest" description="Disordered" evidence="1">
    <location>
        <begin position="30"/>
        <end position="57"/>
    </location>
</feature>
<feature type="signal peptide" evidence="2">
    <location>
        <begin position="1"/>
        <end position="24"/>
    </location>
</feature>
<protein>
    <recommendedName>
        <fullName evidence="5">DUF4440 domain-containing protein</fullName>
    </recommendedName>
</protein>